<dbReference type="SUPFAM" id="SSF56112">
    <property type="entry name" value="Protein kinase-like (PK-like)"/>
    <property type="match status" value="1"/>
</dbReference>
<organism evidence="2 3">
    <name type="scientific">Paracoccus angustae</name>
    <dbReference type="NCBI Taxonomy" id="1671480"/>
    <lineage>
        <taxon>Bacteria</taxon>
        <taxon>Pseudomonadati</taxon>
        <taxon>Pseudomonadota</taxon>
        <taxon>Alphaproteobacteria</taxon>
        <taxon>Rhodobacterales</taxon>
        <taxon>Paracoccaceae</taxon>
        <taxon>Paracoccus</taxon>
    </lineage>
</organism>
<reference evidence="3" key="1">
    <citation type="journal article" date="2019" name="Int. J. Syst. Evol. Microbiol.">
        <title>The Global Catalogue of Microorganisms (GCM) 10K type strain sequencing project: providing services to taxonomists for standard genome sequencing and annotation.</title>
        <authorList>
            <consortium name="The Broad Institute Genomics Platform"/>
            <consortium name="The Broad Institute Genome Sequencing Center for Infectious Disease"/>
            <person name="Wu L."/>
            <person name="Ma J."/>
        </authorList>
    </citation>
    <scope>NUCLEOTIDE SEQUENCE [LARGE SCALE GENOMIC DNA]</scope>
    <source>
        <strain evidence="3">KCTC 42473</strain>
    </source>
</reference>
<proteinExistence type="predicted"/>
<protein>
    <submittedName>
        <fullName evidence="2">Phosphotransferase</fullName>
    </submittedName>
</protein>
<dbReference type="PANTHER" id="PTHR47829:SF1">
    <property type="entry name" value="HAD FAMILY PHOSPHATASE"/>
    <property type="match status" value="1"/>
</dbReference>
<accession>A0ABV7U7B5</accession>
<dbReference type="RefSeq" id="WP_377763120.1">
    <property type="nucleotide sequence ID" value="NZ_JBHRXY010000017.1"/>
</dbReference>
<name>A0ABV7U7B5_9RHOB</name>
<sequence>MYRQVRQVRQVDVADYGRPGAYFARQSHRWTSRLTASSFAGDAPLLALSEKLAARQPADDGLSSIAHGDFRLGNMLVHPTEPRILAVLDWELSTIGHPLADLGFVARPFSGPVFIRSAFPSCRGGRARGS</sequence>
<comment type="caution">
    <text evidence="2">The sequence shown here is derived from an EMBL/GenBank/DDBJ whole genome shotgun (WGS) entry which is preliminary data.</text>
</comment>
<keyword evidence="3" id="KW-1185">Reference proteome</keyword>
<dbReference type="InterPro" id="IPR052898">
    <property type="entry name" value="ACAD10-like"/>
</dbReference>
<dbReference type="Pfam" id="PF01636">
    <property type="entry name" value="APH"/>
    <property type="match status" value="1"/>
</dbReference>
<evidence type="ECO:0000313" key="2">
    <source>
        <dbReference type="EMBL" id="MFC3630987.1"/>
    </source>
</evidence>
<dbReference type="PANTHER" id="PTHR47829">
    <property type="entry name" value="HYDROLASE, PUTATIVE (AFU_ORTHOLOGUE AFUA_1G12880)-RELATED"/>
    <property type="match status" value="1"/>
</dbReference>
<dbReference type="Gene3D" id="3.90.1200.10">
    <property type="match status" value="1"/>
</dbReference>
<dbReference type="Proteomes" id="UP001595539">
    <property type="component" value="Unassembled WGS sequence"/>
</dbReference>
<evidence type="ECO:0000259" key="1">
    <source>
        <dbReference type="Pfam" id="PF01636"/>
    </source>
</evidence>
<dbReference type="EMBL" id="JBHRXY010000017">
    <property type="protein sequence ID" value="MFC3630987.1"/>
    <property type="molecule type" value="Genomic_DNA"/>
</dbReference>
<dbReference type="InterPro" id="IPR011009">
    <property type="entry name" value="Kinase-like_dom_sf"/>
</dbReference>
<feature type="domain" description="Aminoglycoside phosphotransferase" evidence="1">
    <location>
        <begin position="8"/>
        <end position="110"/>
    </location>
</feature>
<gene>
    <name evidence="2" type="ORF">ACFOM8_16210</name>
</gene>
<evidence type="ECO:0000313" key="3">
    <source>
        <dbReference type="Proteomes" id="UP001595539"/>
    </source>
</evidence>
<dbReference type="InterPro" id="IPR002575">
    <property type="entry name" value="Aminoglycoside_PTrfase"/>
</dbReference>